<dbReference type="InterPro" id="IPR045307">
    <property type="entry name" value="ADCK1_dom"/>
</dbReference>
<organism evidence="5 6">
    <name type="scientific">Aspergillus felis</name>
    <dbReference type="NCBI Taxonomy" id="1287682"/>
    <lineage>
        <taxon>Eukaryota</taxon>
        <taxon>Fungi</taxon>
        <taxon>Dikarya</taxon>
        <taxon>Ascomycota</taxon>
        <taxon>Pezizomycotina</taxon>
        <taxon>Eurotiomycetes</taxon>
        <taxon>Eurotiomycetidae</taxon>
        <taxon>Eurotiales</taxon>
        <taxon>Aspergillaceae</taxon>
        <taxon>Aspergillus</taxon>
        <taxon>Aspergillus subgen. Fumigati</taxon>
    </lineage>
</organism>
<dbReference type="Proteomes" id="UP000654922">
    <property type="component" value="Unassembled WGS sequence"/>
</dbReference>
<gene>
    <name evidence="4" type="ORF">CNMCM5623_005734</name>
    <name evidence="5" type="ORF">CNMCM7691_005208</name>
</gene>
<protein>
    <recommendedName>
        <fullName evidence="3">ABC1 atypical kinase-like domain-containing protein</fullName>
    </recommendedName>
</protein>
<comment type="similarity">
    <text evidence="1">Belongs to the protein kinase superfamily. ADCK protein kinase family.</text>
</comment>
<feature type="signal peptide" evidence="2">
    <location>
        <begin position="1"/>
        <end position="20"/>
    </location>
</feature>
<keyword evidence="6" id="KW-1185">Reference proteome</keyword>
<keyword evidence="2" id="KW-0732">Signal</keyword>
<dbReference type="EMBL" id="JACBAE010001074">
    <property type="protein sequence ID" value="KAF7173489.1"/>
    <property type="molecule type" value="Genomic_DNA"/>
</dbReference>
<proteinExistence type="inferred from homology"/>
<evidence type="ECO:0000256" key="1">
    <source>
        <dbReference type="ARBA" id="ARBA00009670"/>
    </source>
</evidence>
<comment type="caution">
    <text evidence="5">The sequence shown here is derived from an EMBL/GenBank/DDBJ whole genome shotgun (WGS) entry which is preliminary data.</text>
</comment>
<dbReference type="AlphaFoldDB" id="A0A8H6R4D4"/>
<feature type="domain" description="ABC1 atypical kinase-like" evidence="3">
    <location>
        <begin position="415"/>
        <end position="726"/>
    </location>
</feature>
<dbReference type="PANTHER" id="PTHR43173">
    <property type="entry name" value="ABC1 FAMILY PROTEIN"/>
    <property type="match status" value="1"/>
</dbReference>
<dbReference type="InterPro" id="IPR051130">
    <property type="entry name" value="Mito_struct-func_regulator"/>
</dbReference>
<sequence length="904" mass="103426">MRFLLPVILLLLSASTTATAKLAPTCFKVVAALVSRPGDLYEKFQREICDKGCQPTVPHWDLWTRNNTFLPAVRSVMKRLDVPRQEEAMVRLGDDAAKIIKQRCGPMLEGKHICSDPETLAAFGNCFKKTFVRSAITNLPALLPMVSEALCQEQYAYLKDDQLWDETIPNNMRDKGEPRDIISDDESHGTDRLKLFQTVVLSALSASVDRAYFLLLLYHNGSVSHHEILDVLMSLSSVSFIRMASRMTWASRLMRPNPIVSHGHRRFPAPFLQPCPRRFVHPGEFKPFVPPSPSSLGKPIPAKTYTRTRKWLRRLAYLSIATGVIYAIDTQFYASSLTRTARTFSLGLLVALDYKINFRPNPPFAESITTLHARNAERLFDLLRHNGGLYLKIGQAIAMQSAILPPEFQKMFSRMFDDAPQNDWKDVEKVIREDFGKSAEEVFGVSFTGDPTKGVLERRARASASVAQVHWARLADGREIAIKVQKREIAQQIQWDLWAFKVVTWVYSRTFDIPFYSLVPYISERLFLETDFENEATNSETMAKLVAGESRLRGRVYIPKVYRELSSKRVMTAEWIEGIRLWDRESITRPWLGGWREGSPGCQGTPLDAPQTEDPVTKAARHPNLVKIKPERNHWRGWNGKGGLGLSLKDVMTTMVDLFSAQMFLWGWVHCDPHPGNIFIRRKPSGQAELVLIDHGLYIHMDPNFRHQYARFWKALLAFDNRTLSEIAEGWGIRNSDMFASFTMMRPYRGGDLSTRQHLEGLSKVERAQRHYEMQQAARKAIREILADEQKWPQELIFIGRNLRIVQGNNQFLGSPVNRVKITGMWASRALVESPDLPWSEKIQNLGRHLLFRAVLFTSDLFFYFTKVRQFLHLGGGMEDDIEKQMKDMAKDMGVDLNQSIFEG</sequence>
<dbReference type="SUPFAM" id="SSF56112">
    <property type="entry name" value="Protein kinase-like (PK-like)"/>
    <property type="match status" value="1"/>
</dbReference>
<dbReference type="Pfam" id="PF03109">
    <property type="entry name" value="ABC1"/>
    <property type="match status" value="1"/>
</dbReference>
<accession>A0A8H6R4D4</accession>
<evidence type="ECO:0000313" key="5">
    <source>
        <dbReference type="EMBL" id="KAF7184388.1"/>
    </source>
</evidence>
<dbReference type="InterPro" id="IPR004147">
    <property type="entry name" value="ABC1_dom"/>
</dbReference>
<dbReference type="InterPro" id="IPR011009">
    <property type="entry name" value="Kinase-like_dom_sf"/>
</dbReference>
<dbReference type="CDD" id="cd13969">
    <property type="entry name" value="ADCK1-like"/>
    <property type="match status" value="1"/>
</dbReference>
<name>A0A8H6R4D4_9EURO</name>
<evidence type="ECO:0000259" key="3">
    <source>
        <dbReference type="Pfam" id="PF03109"/>
    </source>
</evidence>
<reference evidence="5" key="1">
    <citation type="submission" date="2020-06" db="EMBL/GenBank/DDBJ databases">
        <title>Draft genome sequences of strains closely related to Aspergillus parafelis and Aspergillus hiratsukae.</title>
        <authorList>
            <person name="Dos Santos R.A.C."/>
            <person name="Rivero-Menendez O."/>
            <person name="Steenwyk J.L."/>
            <person name="Mead M.E."/>
            <person name="Goldman G.H."/>
            <person name="Alastruey-Izquierdo A."/>
            <person name="Rokas A."/>
        </authorList>
    </citation>
    <scope>NUCLEOTIDE SEQUENCE</scope>
    <source>
        <strain evidence="4">CNM-CM5623</strain>
        <strain evidence="5">CNM-CM7691</strain>
    </source>
</reference>
<evidence type="ECO:0000313" key="4">
    <source>
        <dbReference type="EMBL" id="KAF7173489.1"/>
    </source>
</evidence>
<dbReference type="Proteomes" id="UP000641853">
    <property type="component" value="Unassembled WGS sequence"/>
</dbReference>
<dbReference type="EMBL" id="JACBAG010001638">
    <property type="protein sequence ID" value="KAF7184388.1"/>
    <property type="molecule type" value="Genomic_DNA"/>
</dbReference>
<evidence type="ECO:0000313" key="6">
    <source>
        <dbReference type="Proteomes" id="UP000641853"/>
    </source>
</evidence>
<dbReference type="OrthoDB" id="427480at2759"/>
<feature type="chain" id="PRO_5035140939" description="ABC1 atypical kinase-like domain-containing protein" evidence="2">
    <location>
        <begin position="21"/>
        <end position="904"/>
    </location>
</feature>
<evidence type="ECO:0000256" key="2">
    <source>
        <dbReference type="SAM" id="SignalP"/>
    </source>
</evidence>
<dbReference type="PANTHER" id="PTHR43173:SF37">
    <property type="entry name" value="ABC1 FAMILY PROTEIN C10F6.14C"/>
    <property type="match status" value="1"/>
</dbReference>